<proteinExistence type="predicted"/>
<reference evidence="2" key="1">
    <citation type="submission" date="2020-02" db="EMBL/GenBank/DDBJ databases">
        <authorList>
            <person name="Meier V. D."/>
        </authorList>
    </citation>
    <scope>NUCLEOTIDE SEQUENCE</scope>
    <source>
        <strain evidence="2">AVDCRST_MAG48</strain>
    </source>
</reference>
<feature type="non-terminal residue" evidence="2">
    <location>
        <position position="1"/>
    </location>
</feature>
<evidence type="ECO:0000313" key="2">
    <source>
        <dbReference type="EMBL" id="CAA9287609.1"/>
    </source>
</evidence>
<accession>A0A6J4JUJ7</accession>
<dbReference type="EMBL" id="CADCTS010000038">
    <property type="protein sequence ID" value="CAA9287609.1"/>
    <property type="molecule type" value="Genomic_DNA"/>
</dbReference>
<dbReference type="AlphaFoldDB" id="A0A6J4JUJ7"/>
<organism evidence="2">
    <name type="scientific">uncultured Friedmanniella sp</name>
    <dbReference type="NCBI Taxonomy" id="335381"/>
    <lineage>
        <taxon>Bacteria</taxon>
        <taxon>Bacillati</taxon>
        <taxon>Actinomycetota</taxon>
        <taxon>Actinomycetes</taxon>
        <taxon>Propionibacteriales</taxon>
        <taxon>Nocardioidaceae</taxon>
        <taxon>Friedmanniella</taxon>
        <taxon>environmental samples</taxon>
    </lineage>
</organism>
<protein>
    <submittedName>
        <fullName evidence="2">Uncharacterized protein</fullName>
    </submittedName>
</protein>
<sequence>PAPRGRGRPAAARLPRGRPGHRVRRHRVRPLRRRAHLRRHRGQREVLQRARPAL</sequence>
<feature type="non-terminal residue" evidence="2">
    <location>
        <position position="54"/>
    </location>
</feature>
<gene>
    <name evidence="2" type="ORF">AVDCRST_MAG48-253</name>
</gene>
<feature type="region of interest" description="Disordered" evidence="1">
    <location>
        <begin position="1"/>
        <end position="23"/>
    </location>
</feature>
<name>A0A6J4JUJ7_9ACTN</name>
<evidence type="ECO:0000256" key="1">
    <source>
        <dbReference type="SAM" id="MobiDB-lite"/>
    </source>
</evidence>